<protein>
    <submittedName>
        <fullName evidence="2">Uncharacterized protein</fullName>
    </submittedName>
</protein>
<accession>A0A9W8PU94</accession>
<comment type="caution">
    <text evidence="2">The sequence shown here is derived from an EMBL/GenBank/DDBJ whole genome shotgun (WGS) entry which is preliminary data.</text>
</comment>
<feature type="signal peptide" evidence="1">
    <location>
        <begin position="1"/>
        <end position="16"/>
    </location>
</feature>
<sequence>MLSQTILLGLAATAAAIDLGFYVNREGRYYEGPFIGFANINPGACRRPTGGNTADAFFATVGIRAIPSGWTIAGLGYRNDQCRDPLNQFIRGEGDGSDLCLYHTGHSFMSAKYGFYEKSK</sequence>
<name>A0A9W8PU94_9HYPO</name>
<keyword evidence="1" id="KW-0732">Signal</keyword>
<gene>
    <name evidence="2" type="ORF">NW766_003816</name>
</gene>
<evidence type="ECO:0000313" key="2">
    <source>
        <dbReference type="EMBL" id="KAJ4017747.1"/>
    </source>
</evidence>
<dbReference type="EMBL" id="JAPDHF010000005">
    <property type="protein sequence ID" value="KAJ4017747.1"/>
    <property type="molecule type" value="Genomic_DNA"/>
</dbReference>
<feature type="chain" id="PRO_5040752886" evidence="1">
    <location>
        <begin position="17"/>
        <end position="120"/>
    </location>
</feature>
<dbReference type="AlphaFoldDB" id="A0A9W8PU94"/>
<proteinExistence type="predicted"/>
<reference evidence="2" key="1">
    <citation type="submission" date="2022-10" db="EMBL/GenBank/DDBJ databases">
        <title>Fusarium specimens isolated from Avocado Roots.</title>
        <authorList>
            <person name="Stajich J."/>
            <person name="Roper C."/>
            <person name="Heimlech-Rivalta G."/>
        </authorList>
    </citation>
    <scope>NUCLEOTIDE SEQUENCE</scope>
    <source>
        <strain evidence="2">CF00143</strain>
    </source>
</reference>
<evidence type="ECO:0000313" key="3">
    <source>
        <dbReference type="Proteomes" id="UP001152130"/>
    </source>
</evidence>
<organism evidence="2 3">
    <name type="scientific">Fusarium irregulare</name>
    <dbReference type="NCBI Taxonomy" id="2494466"/>
    <lineage>
        <taxon>Eukaryota</taxon>
        <taxon>Fungi</taxon>
        <taxon>Dikarya</taxon>
        <taxon>Ascomycota</taxon>
        <taxon>Pezizomycotina</taxon>
        <taxon>Sordariomycetes</taxon>
        <taxon>Hypocreomycetidae</taxon>
        <taxon>Hypocreales</taxon>
        <taxon>Nectriaceae</taxon>
        <taxon>Fusarium</taxon>
        <taxon>Fusarium incarnatum-equiseti species complex</taxon>
    </lineage>
</organism>
<keyword evidence="3" id="KW-1185">Reference proteome</keyword>
<dbReference type="Proteomes" id="UP001152130">
    <property type="component" value="Unassembled WGS sequence"/>
</dbReference>
<evidence type="ECO:0000256" key="1">
    <source>
        <dbReference type="SAM" id="SignalP"/>
    </source>
</evidence>